<feature type="repeat" description="WD" evidence="3">
    <location>
        <begin position="1686"/>
        <end position="1731"/>
    </location>
</feature>
<feature type="compositionally biased region" description="Basic and acidic residues" evidence="4">
    <location>
        <begin position="121"/>
        <end position="134"/>
    </location>
</feature>
<dbReference type="Pfam" id="PF05729">
    <property type="entry name" value="NACHT"/>
    <property type="match status" value="1"/>
</dbReference>
<dbReference type="SMART" id="SM00320">
    <property type="entry name" value="WD40"/>
    <property type="match status" value="8"/>
</dbReference>
<dbReference type="Gene3D" id="2.130.10.10">
    <property type="entry name" value="YVTN repeat-like/Quinoprotein amine dehydrogenase"/>
    <property type="match status" value="3"/>
</dbReference>
<dbReference type="InterPro" id="IPR015943">
    <property type="entry name" value="WD40/YVTN_repeat-like_dom_sf"/>
</dbReference>
<comment type="caution">
    <text evidence="7">The sequence shown here is derived from an EMBL/GenBank/DDBJ whole genome shotgun (WGS) entry which is preliminary data.</text>
</comment>
<keyword evidence="2" id="KW-0677">Repeat</keyword>
<feature type="compositionally biased region" description="Basic and acidic residues" evidence="4">
    <location>
        <begin position="164"/>
        <end position="179"/>
    </location>
</feature>
<dbReference type="PANTHER" id="PTHR19871:SF14">
    <property type="entry name" value="DUF4062 DOMAIN-CONTAINING PROTEIN"/>
    <property type="match status" value="1"/>
</dbReference>
<gene>
    <name evidence="7" type="ORF">P5673_017675</name>
</gene>
<dbReference type="InterPro" id="IPR057588">
    <property type="entry name" value="NWD1/2-like_WH"/>
</dbReference>
<feature type="region of interest" description="Disordered" evidence="4">
    <location>
        <begin position="164"/>
        <end position="195"/>
    </location>
</feature>
<proteinExistence type="predicted"/>
<dbReference type="InterPro" id="IPR007111">
    <property type="entry name" value="NACHT_NTPase"/>
</dbReference>
<dbReference type="Gene3D" id="1.25.40.370">
    <property type="match status" value="1"/>
</dbReference>
<evidence type="ECO:0000256" key="2">
    <source>
        <dbReference type="ARBA" id="ARBA00022737"/>
    </source>
</evidence>
<dbReference type="Proteomes" id="UP001249851">
    <property type="component" value="Unassembled WGS sequence"/>
</dbReference>
<dbReference type="PROSITE" id="PS50082">
    <property type="entry name" value="WD_REPEATS_2"/>
    <property type="match status" value="2"/>
</dbReference>
<evidence type="ECO:0000256" key="4">
    <source>
        <dbReference type="SAM" id="MobiDB-lite"/>
    </source>
</evidence>
<evidence type="ECO:0000256" key="1">
    <source>
        <dbReference type="ARBA" id="ARBA00022574"/>
    </source>
</evidence>
<dbReference type="SUPFAM" id="SSF50998">
    <property type="entry name" value="Quinoprotein alcohol dehydrogenase-like"/>
    <property type="match status" value="2"/>
</dbReference>
<feature type="region of interest" description="Disordered" evidence="4">
    <location>
        <begin position="115"/>
        <end position="134"/>
    </location>
</feature>
<organism evidence="7 8">
    <name type="scientific">Acropora cervicornis</name>
    <name type="common">Staghorn coral</name>
    <dbReference type="NCBI Taxonomy" id="6130"/>
    <lineage>
        <taxon>Eukaryota</taxon>
        <taxon>Metazoa</taxon>
        <taxon>Cnidaria</taxon>
        <taxon>Anthozoa</taxon>
        <taxon>Hexacorallia</taxon>
        <taxon>Scleractinia</taxon>
        <taxon>Astrocoeniina</taxon>
        <taxon>Acroporidae</taxon>
        <taxon>Acropora</taxon>
    </lineage>
</organism>
<dbReference type="InterPro" id="IPR052752">
    <property type="entry name" value="NACHT-WD_repeat"/>
</dbReference>
<sequence>MGCCESKPRGTSAGRQNPALSDKDASETSVPLSADLQEEKASLAQEIKVSSEDFNLSLPQYERSEFDVHQTSAPGSQSSLDELCGRKNTDIKGKHSSKFSAKWFGKKEVEKDSGQINVSKSSEEVRNGEDVTVKESESIEIDICPIDHVPDNDETDIDIYPIDQHESHTSNGFDSKDGSSETEAETGHSETTASSDVKQFASNELFLKVLSGDMDVKIPNLAKIVRIFTSSTFTDTRVERSALMSRVYPKLRDYCLEVGYEFHVLDMRWGVHDPCIDNHSEVSLKELKTCQMLSTGPNFVTFLCQKYGYCPFPCYIPADEYDLLQSVVEDKDERDLMQSWFKYDDNAIPPVYVLQPISHQFPNFMDPGSNEARQQALKHWRDVFLRLQNILKKAAMKALSTEAAHRYRKSDSEEEIQQGILGAECPNEHVFWFERNITDMEDNVKSHNAPMYVDIEGSSHGNEEKQQWDMVAKDLLKSLKEEKLLKVLDKSRIISYDIKWEEKGVDSHSSKEHHHYIDRFCLDFFKQIKHCIQISIRKGRISSPNDKLFEDIAQHLLHCQQLCSSLFIKSEPFHKIMSNVTSQSNSPLVIHGRQGCGKTSLVAMAARACSLSLGPKVAVIVRFIGLTNQSAKVHQLLRSLCYQLSVVFELDSKTVPEDYENLVKEFHCLLQNASATQPVVLLLDSLDKLRSFNIARELAWIPSKLPPHVKMIVTCSSDEMAFSCLKDIVSDEEHFLEIPNLRDDEVKEVLRLKLKGSNRKLTDFQEEVAHKIVSKCSPPLYLKLVLEQVVQWKSYTVVDEASFGVSVKQMVNVLFETLETKHGRILVQHTFAFISASRRGISETELEDVLSCDEQVLDEVFSLWVPHIRRMPASPLSRVQWDIDSFLSVHVENGVRLISWKHQEFHDVVKERYLSSNKNEFCRFHAELADYFLGRWAQGEQKVDSKGNAKDRHVSRQPLKFSDGVFNHRKLTELPYHLLKSKDIERLKQNVLCNYEFLWTKLKASSVHEVMDDFMDALAEKPDEQDIKLVFETLELSMEALSVSADQLSSQLIGRLSSSRSPSPFIARLLRQAHHPSNPALVPNIRCLARPGGRLVHSIPGLHGSLVLSQDGSKAMSGSKDKQITLWNVKNGNLERTLDTSRAIGYLEFCLEDQLAVASCRGVIQFWNILKGEMVWEIPSTESPAPIALAGICDTLVAVLGSLVKIVNLNDGTITKEVVDQEFLHDKVAALGDVIAFANSHNNYVRLYDLQANEIRLSREVCGENSDDSINDVILTPFHGGQLIVSIGRSFGVRVFELISGKCLHVLGPDILYPAVTSNGRHLLCTNTQNDIAIWNLETAVKEKHVLKHPPTTAVVRVACVDLKVILTVSDDRVARVWDMEAQGGSEVNFEDNKGVNSIQNLVLIKSSVQKQVITKSKTPGPICVWNTSSCQVIRTLTNTNADEVLVVDDTRAVIRSGTRLAIIDLQEGKLIQHVRSDFPAKTDKVHRHASSVYKRRDLALRLAETPRAVTTSLKFRDCALVGSTHVLVLSKDRLYLKLASLETGELVTKLKAGQSAIIETVMVSGNGMVAVCSCENAALIVWDLREKSKRYSLEMSGHYPRLTTADLSFNGHYLVDVMKLDKTHRSVVTWDLETGKVKHIIGQGMNVWKVASSSLSMRLLVAGRIGTSETLRVFNLETSELLHQLNGHTEPVEGLCLSKDGKRALSYVPLAVQDRTVRLWDLISGVLIASFTPDLPVSSCIVTDDGDQVVMVINKSRPIVSLNLSHEVGSRELSVDVSNPYYSHPTLHGAVFDMSNELKWESEDTEKEIDI</sequence>
<reference evidence="7" key="1">
    <citation type="journal article" date="2023" name="G3 (Bethesda)">
        <title>Whole genome assembly and annotation of the endangered Caribbean coral Acropora cervicornis.</title>
        <authorList>
            <person name="Selwyn J.D."/>
            <person name="Vollmer S.V."/>
        </authorList>
    </citation>
    <scope>NUCLEOTIDE SEQUENCE</scope>
    <source>
        <strain evidence="7">K2</strain>
    </source>
</reference>
<dbReference type="InterPro" id="IPR027417">
    <property type="entry name" value="P-loop_NTPase"/>
</dbReference>
<evidence type="ECO:0000259" key="5">
    <source>
        <dbReference type="Pfam" id="PF05729"/>
    </source>
</evidence>
<reference evidence="7" key="2">
    <citation type="journal article" date="2023" name="Science">
        <title>Genomic signatures of disease resistance in endangered staghorn corals.</title>
        <authorList>
            <person name="Vollmer S.V."/>
            <person name="Selwyn J.D."/>
            <person name="Despard B.A."/>
            <person name="Roesel C.L."/>
        </authorList>
    </citation>
    <scope>NUCLEOTIDE SEQUENCE</scope>
    <source>
        <strain evidence="7">K2</strain>
    </source>
</reference>
<name>A0AAD9QEQ7_ACRCE</name>
<keyword evidence="1 3" id="KW-0853">WD repeat</keyword>
<protein>
    <submittedName>
        <fullName evidence="7">NACHT and WD repeat domain-containing protein 2</fullName>
    </submittedName>
</protein>
<dbReference type="Pfam" id="PF00400">
    <property type="entry name" value="WD40"/>
    <property type="match status" value="1"/>
</dbReference>
<evidence type="ECO:0000313" key="8">
    <source>
        <dbReference type="Proteomes" id="UP001249851"/>
    </source>
</evidence>
<dbReference type="InterPro" id="IPR001680">
    <property type="entry name" value="WD40_rpt"/>
</dbReference>
<evidence type="ECO:0000313" key="7">
    <source>
        <dbReference type="EMBL" id="KAK2559596.1"/>
    </source>
</evidence>
<dbReference type="InterPro" id="IPR011047">
    <property type="entry name" value="Quinoprotein_ADH-like_sf"/>
</dbReference>
<evidence type="ECO:0000256" key="3">
    <source>
        <dbReference type="PROSITE-ProRule" id="PRU00221"/>
    </source>
</evidence>
<dbReference type="PANTHER" id="PTHR19871">
    <property type="entry name" value="BETA TRANSDUCIN-RELATED PROTEIN"/>
    <property type="match status" value="1"/>
</dbReference>
<feature type="domain" description="NWD1/2-like winged helix-turn-helix" evidence="6">
    <location>
        <begin position="807"/>
        <end position="918"/>
    </location>
</feature>
<feature type="repeat" description="WD" evidence="3">
    <location>
        <begin position="1105"/>
        <end position="1137"/>
    </location>
</feature>
<dbReference type="SUPFAM" id="SSF52540">
    <property type="entry name" value="P-loop containing nucleoside triphosphate hydrolases"/>
    <property type="match status" value="1"/>
</dbReference>
<accession>A0AAD9QEQ7</accession>
<feature type="region of interest" description="Disordered" evidence="4">
    <location>
        <begin position="1"/>
        <end position="32"/>
    </location>
</feature>
<dbReference type="Pfam" id="PF25469">
    <property type="entry name" value="WHD_NWD1"/>
    <property type="match status" value="1"/>
</dbReference>
<evidence type="ECO:0000259" key="6">
    <source>
        <dbReference type="Pfam" id="PF25469"/>
    </source>
</evidence>
<feature type="domain" description="NACHT" evidence="5">
    <location>
        <begin position="587"/>
        <end position="751"/>
    </location>
</feature>
<dbReference type="Gene3D" id="3.40.50.300">
    <property type="entry name" value="P-loop containing nucleotide triphosphate hydrolases"/>
    <property type="match status" value="1"/>
</dbReference>
<dbReference type="EMBL" id="JARQWQ010000039">
    <property type="protein sequence ID" value="KAK2559596.1"/>
    <property type="molecule type" value="Genomic_DNA"/>
</dbReference>
<keyword evidence="8" id="KW-1185">Reference proteome</keyword>